<dbReference type="Pfam" id="PF01098">
    <property type="entry name" value="FTSW_RODA_SPOVE"/>
    <property type="match status" value="2"/>
</dbReference>
<feature type="transmembrane region" description="Helical" evidence="6">
    <location>
        <begin position="187"/>
        <end position="203"/>
    </location>
</feature>
<evidence type="ECO:0000256" key="5">
    <source>
        <dbReference type="ARBA" id="ARBA00023136"/>
    </source>
</evidence>
<name>A0AAV5AWB2_9FLAO</name>
<feature type="transmembrane region" description="Helical" evidence="6">
    <location>
        <begin position="215"/>
        <end position="233"/>
    </location>
</feature>
<feature type="transmembrane region" description="Helical" evidence="6">
    <location>
        <begin position="313"/>
        <end position="334"/>
    </location>
</feature>
<evidence type="ECO:0000256" key="3">
    <source>
        <dbReference type="ARBA" id="ARBA00022960"/>
    </source>
</evidence>
<gene>
    <name evidence="7" type="primary">rodA</name>
    <name evidence="7" type="ORF">RCZ15_18020</name>
    <name evidence="8" type="ORF">RCZ16_03000</name>
</gene>
<evidence type="ECO:0000313" key="10">
    <source>
        <dbReference type="Proteomes" id="UP001208692"/>
    </source>
</evidence>
<evidence type="ECO:0000313" key="9">
    <source>
        <dbReference type="Proteomes" id="UP001207736"/>
    </source>
</evidence>
<dbReference type="GO" id="GO:0005886">
    <property type="term" value="C:plasma membrane"/>
    <property type="evidence" value="ECO:0007669"/>
    <property type="project" value="TreeGrafter"/>
</dbReference>
<dbReference type="GO" id="GO:0008360">
    <property type="term" value="P:regulation of cell shape"/>
    <property type="evidence" value="ECO:0007669"/>
    <property type="project" value="UniProtKB-KW"/>
</dbReference>
<sequence length="414" mass="47230">MLVCIGWVCIYATGYDPETTQLFDFNQYHTKQFFFIISSFVLIIVILSIEAKFYERFSSIFFIISLILLAGLFVFGKKINGATAWYSFGAITIQPAEFAKVATALIFAKQLSSIQIDIRNLNDLLKILLIIAIPCGLIILQPDPGSVLVYASFIFILYREGMKPLFMFIIILFASLFIATLKFGVSETIIIFIFLTLLYGYWVKRKTKFIPFKNMFLLITICLFICLSTSIIYNQVFKPHHRDRFSLWLRLDNDITRNAQLRQTAGYNTYQSESAISSGGLTGKGFLEGTRTKGGFVPEQHTDYIFTTLGEEWGFYGTSTVVILFTLLLLRLWFLAERQRSAFNRIYGYSVVSILFIHFCVNIGMVIGLLPTIGIPLPFFSYGGSGLWGFTMLLFIFLRLDASRGDSWASDFYH</sequence>
<keyword evidence="10" id="KW-1185">Reference proteome</keyword>
<feature type="transmembrane region" description="Helical" evidence="6">
    <location>
        <begin position="127"/>
        <end position="158"/>
    </location>
</feature>
<dbReference type="Proteomes" id="UP001208692">
    <property type="component" value="Unassembled WGS sequence"/>
</dbReference>
<keyword evidence="2 6" id="KW-0812">Transmembrane</keyword>
<evidence type="ECO:0000313" key="8">
    <source>
        <dbReference type="EMBL" id="GJM51982.1"/>
    </source>
</evidence>
<dbReference type="GO" id="GO:0015648">
    <property type="term" value="F:lipid-linked peptidoglycan transporter activity"/>
    <property type="evidence" value="ECO:0007669"/>
    <property type="project" value="TreeGrafter"/>
</dbReference>
<proteinExistence type="predicted"/>
<feature type="transmembrane region" description="Helical" evidence="6">
    <location>
        <begin position="165"/>
        <end position="181"/>
    </location>
</feature>
<feature type="transmembrane region" description="Helical" evidence="6">
    <location>
        <begin position="57"/>
        <end position="76"/>
    </location>
</feature>
<dbReference type="GO" id="GO:0051301">
    <property type="term" value="P:cell division"/>
    <property type="evidence" value="ECO:0007669"/>
    <property type="project" value="InterPro"/>
</dbReference>
<evidence type="ECO:0000256" key="6">
    <source>
        <dbReference type="SAM" id="Phobius"/>
    </source>
</evidence>
<feature type="transmembrane region" description="Helical" evidence="6">
    <location>
        <begin position="346"/>
        <end position="373"/>
    </location>
</feature>
<comment type="caution">
    <text evidence="7">The sequence shown here is derived from an EMBL/GenBank/DDBJ whole genome shotgun (WGS) entry which is preliminary data.</text>
</comment>
<reference evidence="7 10" key="1">
    <citation type="submission" date="2021-11" db="EMBL/GenBank/DDBJ databases">
        <title>Draft genome sequence of Capnocytophaga sp. strain KC07075 isolated from cat oral cavity.</title>
        <authorList>
            <person name="Suzuki M."/>
            <person name="Imaoka K."/>
            <person name="Kimura M."/>
            <person name="Morikawa S."/>
            <person name="Maeda K."/>
        </authorList>
    </citation>
    <scope>NUCLEOTIDE SEQUENCE</scope>
    <source>
        <strain evidence="7">KC07075</strain>
        <strain evidence="8 10">KC07079</strain>
    </source>
</reference>
<feature type="transmembrane region" description="Helical" evidence="6">
    <location>
        <begin position="33"/>
        <end position="51"/>
    </location>
</feature>
<evidence type="ECO:0000313" key="7">
    <source>
        <dbReference type="EMBL" id="GJM50829.1"/>
    </source>
</evidence>
<keyword evidence="5 6" id="KW-0472">Membrane</keyword>
<evidence type="ECO:0000256" key="2">
    <source>
        <dbReference type="ARBA" id="ARBA00022692"/>
    </source>
</evidence>
<accession>A0AAV5AWB2</accession>
<keyword evidence="4 6" id="KW-1133">Transmembrane helix</keyword>
<dbReference type="PANTHER" id="PTHR30474">
    <property type="entry name" value="CELL CYCLE PROTEIN"/>
    <property type="match status" value="1"/>
</dbReference>
<dbReference type="Proteomes" id="UP001207736">
    <property type="component" value="Unassembled WGS sequence"/>
</dbReference>
<evidence type="ECO:0000256" key="4">
    <source>
        <dbReference type="ARBA" id="ARBA00022989"/>
    </source>
</evidence>
<organism evidence="7 9">
    <name type="scientific">Capnocytophaga catalasegens</name>
    <dbReference type="NCBI Taxonomy" id="1004260"/>
    <lineage>
        <taxon>Bacteria</taxon>
        <taxon>Pseudomonadati</taxon>
        <taxon>Bacteroidota</taxon>
        <taxon>Flavobacteriia</taxon>
        <taxon>Flavobacteriales</taxon>
        <taxon>Flavobacteriaceae</taxon>
        <taxon>Capnocytophaga</taxon>
    </lineage>
</organism>
<dbReference type="EMBL" id="BQKB01000007">
    <property type="protein sequence ID" value="GJM51982.1"/>
    <property type="molecule type" value="Genomic_DNA"/>
</dbReference>
<dbReference type="AlphaFoldDB" id="A0AAV5AWB2"/>
<dbReference type="PANTHER" id="PTHR30474:SF1">
    <property type="entry name" value="PEPTIDOGLYCAN GLYCOSYLTRANSFERASE MRDB"/>
    <property type="match status" value="1"/>
</dbReference>
<keyword evidence="3" id="KW-0133">Cell shape</keyword>
<dbReference type="GO" id="GO:0032153">
    <property type="term" value="C:cell division site"/>
    <property type="evidence" value="ECO:0007669"/>
    <property type="project" value="TreeGrafter"/>
</dbReference>
<dbReference type="NCBIfam" id="NF037961">
    <property type="entry name" value="RodA_shape"/>
    <property type="match status" value="1"/>
</dbReference>
<dbReference type="EMBL" id="BQKA01000033">
    <property type="protein sequence ID" value="GJM50829.1"/>
    <property type="molecule type" value="Genomic_DNA"/>
</dbReference>
<dbReference type="InterPro" id="IPR001182">
    <property type="entry name" value="FtsW/RodA"/>
</dbReference>
<evidence type="ECO:0000256" key="1">
    <source>
        <dbReference type="ARBA" id="ARBA00004141"/>
    </source>
</evidence>
<comment type="subcellular location">
    <subcellularLocation>
        <location evidence="1">Membrane</location>
        <topology evidence="1">Multi-pass membrane protein</topology>
    </subcellularLocation>
</comment>
<feature type="transmembrane region" description="Helical" evidence="6">
    <location>
        <begin position="379"/>
        <end position="398"/>
    </location>
</feature>
<protein>
    <submittedName>
        <fullName evidence="7">Rod shape-determining protein RodA</fullName>
    </submittedName>
</protein>